<dbReference type="HOGENOM" id="CLU_194382_0_0_4"/>
<protein>
    <submittedName>
        <fullName evidence="1">Uncharacterized protein</fullName>
    </submittedName>
</protein>
<keyword evidence="2" id="KW-1185">Reference proteome</keyword>
<dbReference type="KEGG" id="care:LT85_3374"/>
<dbReference type="Proteomes" id="UP000030302">
    <property type="component" value="Chromosome"/>
</dbReference>
<dbReference type="AlphaFoldDB" id="A0A0A1FHZ3"/>
<evidence type="ECO:0000313" key="1">
    <source>
        <dbReference type="EMBL" id="AIY42532.1"/>
    </source>
</evidence>
<dbReference type="OrthoDB" id="8778744at2"/>
<dbReference type="RefSeq" id="WP_038490892.1">
    <property type="nucleotide sequence ID" value="NZ_CP009962.1"/>
</dbReference>
<dbReference type="EMBL" id="CP009962">
    <property type="protein sequence ID" value="AIY42532.1"/>
    <property type="molecule type" value="Genomic_DNA"/>
</dbReference>
<name>A0A0A1FHZ3_9BURK</name>
<reference evidence="2" key="1">
    <citation type="journal article" date="2014" name="Soil Biol. Biochem.">
        <title>Structure and function of bacterial communities in ageing soils: Insights from the Mendocino ecological staircase.</title>
        <authorList>
            <person name="Uroz S."/>
            <person name="Tech J.J."/>
            <person name="Sawaya N.A."/>
            <person name="Frey-Klett P."/>
            <person name="Leveau J.H.J."/>
        </authorList>
    </citation>
    <scope>NUCLEOTIDE SEQUENCE [LARGE SCALE GENOMIC DNA]</scope>
    <source>
        <strain evidence="2">Cal35</strain>
    </source>
</reference>
<proteinExistence type="predicted"/>
<dbReference type="STRING" id="279058.LT85_3374"/>
<evidence type="ECO:0000313" key="2">
    <source>
        <dbReference type="Proteomes" id="UP000030302"/>
    </source>
</evidence>
<gene>
    <name evidence="1" type="ORF">LT85_3374</name>
</gene>
<accession>A0A0A1FHZ3</accession>
<organism evidence="1 2">
    <name type="scientific">Collimonas arenae</name>
    <dbReference type="NCBI Taxonomy" id="279058"/>
    <lineage>
        <taxon>Bacteria</taxon>
        <taxon>Pseudomonadati</taxon>
        <taxon>Pseudomonadota</taxon>
        <taxon>Betaproteobacteria</taxon>
        <taxon>Burkholderiales</taxon>
        <taxon>Oxalobacteraceae</taxon>
        <taxon>Collimonas</taxon>
    </lineage>
</organism>
<sequence length="82" mass="9339">MKAAKIVEMWGRASRQVPVTSDDDIVQMFANEISKLSYKLTEEELYRLIAVGALVYQRGFREFDGNVMADLLIRTLREGGRA</sequence>